<sequence length="120" mass="13770">MSGGFSFYQVFKNVINLHYQLGCFLVGTIAYLIAWIISLYTWVLVARIVIEMIQSFSRSFAPPKWFFFIAEPIFLITDPPVKLLRKVIPPLPLGNVRLDISVLVLFFALSVLQRVILMFA</sequence>
<reference evidence="2 3" key="1">
    <citation type="submission" date="2013-02" db="EMBL/GenBank/DDBJ databases">
        <title>The complete genome sequence of Corynebacterium callunae DSM 20147.</title>
        <authorList>
            <person name="Ruckert C."/>
            <person name="Albersmeier A."/>
            <person name="Kalinowski J."/>
        </authorList>
    </citation>
    <scope>NUCLEOTIDE SEQUENCE [LARGE SCALE GENOMIC DNA]</scope>
    <source>
        <strain evidence="2 3">DSM 20147</strain>
    </source>
</reference>
<dbReference type="Pfam" id="PF02325">
    <property type="entry name" value="CCB3_YggT"/>
    <property type="match status" value="1"/>
</dbReference>
<keyword evidence="1" id="KW-0472">Membrane</keyword>
<accession>M1UV32</accession>
<protein>
    <recommendedName>
        <fullName evidence="4">YggT family protein</fullName>
    </recommendedName>
</protein>
<evidence type="ECO:0008006" key="4">
    <source>
        <dbReference type="Google" id="ProtNLM"/>
    </source>
</evidence>
<dbReference type="AlphaFoldDB" id="M1UV32"/>
<keyword evidence="1" id="KW-0812">Transmembrane</keyword>
<evidence type="ECO:0000313" key="3">
    <source>
        <dbReference type="Proteomes" id="UP000011760"/>
    </source>
</evidence>
<dbReference type="KEGG" id="ccn:H924_09045"/>
<proteinExistence type="predicted"/>
<feature type="transmembrane region" description="Helical" evidence="1">
    <location>
        <begin position="96"/>
        <end position="117"/>
    </location>
</feature>
<organism evidence="2 3">
    <name type="scientific">Corynebacterium callunae DSM 20147</name>
    <dbReference type="NCBI Taxonomy" id="1121353"/>
    <lineage>
        <taxon>Bacteria</taxon>
        <taxon>Bacillati</taxon>
        <taxon>Actinomycetota</taxon>
        <taxon>Actinomycetes</taxon>
        <taxon>Mycobacteriales</taxon>
        <taxon>Corynebacteriaceae</taxon>
        <taxon>Corynebacterium</taxon>
    </lineage>
</organism>
<dbReference type="PATRIC" id="fig|1121353.3.peg.1843"/>
<dbReference type="HOGENOM" id="CLU_136788_5_1_11"/>
<evidence type="ECO:0000313" key="2">
    <source>
        <dbReference type="EMBL" id="AGG67247.1"/>
    </source>
</evidence>
<dbReference type="EMBL" id="CP004354">
    <property type="protein sequence ID" value="AGG67247.1"/>
    <property type="molecule type" value="Genomic_DNA"/>
</dbReference>
<gene>
    <name evidence="2" type="ORF">H924_09045</name>
</gene>
<dbReference type="STRING" id="1121353.H924_09045"/>
<dbReference type="GO" id="GO:0016020">
    <property type="term" value="C:membrane"/>
    <property type="evidence" value="ECO:0007669"/>
    <property type="project" value="InterPro"/>
</dbReference>
<evidence type="ECO:0000256" key="1">
    <source>
        <dbReference type="SAM" id="Phobius"/>
    </source>
</evidence>
<keyword evidence="1" id="KW-1133">Transmembrane helix</keyword>
<name>M1UV32_9CORY</name>
<dbReference type="eggNOG" id="COG0762">
    <property type="taxonomic scope" value="Bacteria"/>
</dbReference>
<feature type="transmembrane region" description="Helical" evidence="1">
    <location>
        <begin position="21"/>
        <end position="45"/>
    </location>
</feature>
<dbReference type="Proteomes" id="UP000011760">
    <property type="component" value="Chromosome"/>
</dbReference>
<dbReference type="InterPro" id="IPR003425">
    <property type="entry name" value="CCB3/YggT"/>
</dbReference>
<keyword evidence="3" id="KW-1185">Reference proteome</keyword>